<dbReference type="PRINTS" id="PR00469">
    <property type="entry name" value="PNDRDTASEII"/>
</dbReference>
<feature type="binding site" description="in other chain" evidence="6">
    <location>
        <position position="133"/>
    </location>
    <ligand>
        <name>NAD(+)</name>
        <dbReference type="ChEBI" id="CHEBI:57540"/>
        <note>ligand shared between two adjacent protomers</note>
    </ligand>
</feature>
<keyword evidence="5 6" id="KW-0520">NAD</keyword>
<name>A0A977KBI2_9CREN</name>
<feature type="binding site" description="in other chain" evidence="6">
    <location>
        <begin position="55"/>
        <end position="56"/>
    </location>
    <ligand>
        <name>NAD(+)</name>
        <dbReference type="ChEBI" id="CHEBI:57540"/>
        <note>ligand shared between two adjacent protomers</note>
    </ligand>
</feature>
<proteinExistence type="inferred from homology"/>
<keyword evidence="2 6" id="KW-0479">Metal-binding</keyword>
<protein>
    <recommendedName>
        <fullName evidence="6">Thiamine thiazole synthase</fullName>
        <ecNumber evidence="6">2.4.2.59</ecNumber>
    </recommendedName>
</protein>
<dbReference type="GO" id="GO:0052837">
    <property type="term" value="P:thiazole biosynthetic process"/>
    <property type="evidence" value="ECO:0007669"/>
    <property type="project" value="UniProtKB-UniRule"/>
</dbReference>
<evidence type="ECO:0000313" key="7">
    <source>
        <dbReference type="EMBL" id="UXD21590.1"/>
    </source>
</evidence>
<dbReference type="InterPro" id="IPR002922">
    <property type="entry name" value="Thi4_fam"/>
</dbReference>
<keyword evidence="4 6" id="KW-0408">Iron</keyword>
<dbReference type="KEGG" id="ipc:IPA_05695"/>
<gene>
    <name evidence="6" type="primary">thi4</name>
    <name evidence="7" type="ORF">IPA_05695</name>
</gene>
<evidence type="ECO:0000256" key="2">
    <source>
        <dbReference type="ARBA" id="ARBA00022723"/>
    </source>
</evidence>
<dbReference type="EC" id="2.4.2.59" evidence="6"/>
<dbReference type="AlphaFoldDB" id="A0A977KBI2"/>
<dbReference type="HAMAP" id="MF_00304">
    <property type="entry name" value="Thi4"/>
    <property type="match status" value="1"/>
</dbReference>
<organism evidence="7 8">
    <name type="scientific">Ignicoccus pacificus DSM 13166</name>
    <dbReference type="NCBI Taxonomy" id="940294"/>
    <lineage>
        <taxon>Archaea</taxon>
        <taxon>Thermoproteota</taxon>
        <taxon>Thermoprotei</taxon>
        <taxon>Desulfurococcales</taxon>
        <taxon>Desulfurococcaceae</taxon>
        <taxon>Ignicoccus</taxon>
    </lineage>
</organism>
<dbReference type="Proteomes" id="UP001063698">
    <property type="component" value="Chromosome"/>
</dbReference>
<keyword evidence="3 6" id="KW-0784">Thiamine biosynthesis</keyword>
<feature type="binding site" description="in other chain" evidence="6">
    <location>
        <position position="63"/>
    </location>
    <ligand>
        <name>NAD(+)</name>
        <dbReference type="ChEBI" id="CHEBI:57540"/>
        <note>ligand shared between two adjacent protomers</note>
    </ligand>
</feature>
<feature type="binding site" description="in other chain" evidence="6">
    <location>
        <position position="180"/>
    </location>
    <ligand>
        <name>Fe cation</name>
        <dbReference type="ChEBI" id="CHEBI:24875"/>
        <note>ligand shared between two adjacent protomers</note>
    </ligand>
</feature>
<keyword evidence="1 6" id="KW-0808">Transferase</keyword>
<dbReference type="PANTHER" id="PTHR43422:SF3">
    <property type="entry name" value="THIAMINE THIAZOLE SYNTHASE"/>
    <property type="match status" value="1"/>
</dbReference>
<accession>A0A977KBI2</accession>
<feature type="binding site" evidence="6">
    <location>
        <position position="240"/>
    </location>
    <ligand>
        <name>glycine</name>
        <dbReference type="ChEBI" id="CHEBI:57305"/>
    </ligand>
</feature>
<dbReference type="PRINTS" id="PR00368">
    <property type="entry name" value="FADPNR"/>
</dbReference>
<evidence type="ECO:0000256" key="5">
    <source>
        <dbReference type="ARBA" id="ARBA00023027"/>
    </source>
</evidence>
<dbReference type="GO" id="GO:0005506">
    <property type="term" value="F:iron ion binding"/>
    <property type="evidence" value="ECO:0007669"/>
    <property type="project" value="UniProtKB-UniRule"/>
</dbReference>
<dbReference type="GO" id="GO:0009228">
    <property type="term" value="P:thiamine biosynthetic process"/>
    <property type="evidence" value="ECO:0007669"/>
    <property type="project" value="UniProtKB-KW"/>
</dbReference>
<feature type="binding site" description="in other chain" evidence="6">
    <location>
        <position position="36"/>
    </location>
    <ligand>
        <name>NAD(+)</name>
        <dbReference type="ChEBI" id="CHEBI:57540"/>
        <note>ligand shared between two adjacent protomers</note>
    </ligand>
</feature>
<comment type="pathway">
    <text evidence="6">Cofactor biosynthesis; thiamine diphosphate biosynthesis.</text>
</comment>
<dbReference type="InterPro" id="IPR036188">
    <property type="entry name" value="FAD/NAD-bd_sf"/>
</dbReference>
<dbReference type="GO" id="GO:0009229">
    <property type="term" value="P:thiamine diphosphate biosynthetic process"/>
    <property type="evidence" value="ECO:0007669"/>
    <property type="project" value="UniProtKB-UniRule"/>
</dbReference>
<comment type="cofactor">
    <cofactor evidence="6">
        <name>Fe(2+)</name>
        <dbReference type="ChEBI" id="CHEBI:29033"/>
    </cofactor>
</comment>
<dbReference type="GO" id="GO:0016763">
    <property type="term" value="F:pentosyltransferase activity"/>
    <property type="evidence" value="ECO:0007669"/>
    <property type="project" value="UniProtKB-UniRule"/>
</dbReference>
<evidence type="ECO:0000313" key="8">
    <source>
        <dbReference type="Proteomes" id="UP001063698"/>
    </source>
</evidence>
<dbReference type="NCBIfam" id="TIGR00292">
    <property type="entry name" value="sulfide-dependent adenosine diphosphate thiazole synthase"/>
    <property type="match status" value="1"/>
</dbReference>
<dbReference type="Pfam" id="PF01946">
    <property type="entry name" value="Thi4"/>
    <property type="match status" value="1"/>
</dbReference>
<evidence type="ECO:0000256" key="1">
    <source>
        <dbReference type="ARBA" id="ARBA00022679"/>
    </source>
</evidence>
<comment type="function">
    <text evidence="6">Involved in the biosynthesis of the thiazole moiety of thiamine. Catalyzes the conversion of NAD and glycine to adenosine diphosphate 5-(2-hydroxyethyl)-4-methylthiazole-2-carboxylate (ADT), an adenylated thiazole intermediate, using free sulfide as a source of sulfur.</text>
</comment>
<feature type="binding site" evidence="6">
    <location>
        <position position="165"/>
    </location>
    <ligand>
        <name>Fe cation</name>
        <dbReference type="ChEBI" id="CHEBI:24875"/>
        <note>ligand shared between two adjacent protomers</note>
    </ligand>
</feature>
<dbReference type="PANTHER" id="PTHR43422">
    <property type="entry name" value="THIAMINE THIAZOLE SYNTHASE"/>
    <property type="match status" value="1"/>
</dbReference>
<comment type="subunit">
    <text evidence="6">Homooctamer; tetramer of dimers.</text>
</comment>
<reference evidence="7" key="1">
    <citation type="submission" date="2013-11" db="EMBL/GenBank/DDBJ databases">
        <title>Comparative genomics of Ignicoccus.</title>
        <authorList>
            <person name="Podar M."/>
        </authorList>
    </citation>
    <scope>NUCLEOTIDE SEQUENCE</scope>
    <source>
        <strain evidence="7">DSM 13166</strain>
    </source>
</reference>
<comment type="caution">
    <text evidence="6">Lacks conserved residue(s) required for the propagation of feature annotation.</text>
</comment>
<dbReference type="Gene3D" id="3.50.50.60">
    <property type="entry name" value="FAD/NAD(P)-binding domain"/>
    <property type="match status" value="1"/>
</dbReference>
<evidence type="ECO:0000256" key="4">
    <source>
        <dbReference type="ARBA" id="ARBA00023004"/>
    </source>
</evidence>
<dbReference type="SUPFAM" id="SSF51905">
    <property type="entry name" value="FAD/NAD(P)-binding domain"/>
    <property type="match status" value="1"/>
</dbReference>
<feature type="binding site" description="in other chain" evidence="6">
    <location>
        <position position="230"/>
    </location>
    <ligand>
        <name>NAD(+)</name>
        <dbReference type="ChEBI" id="CHEBI:57540"/>
        <note>ligand shared between two adjacent protomers</note>
    </ligand>
</feature>
<dbReference type="EMBL" id="CP006868">
    <property type="protein sequence ID" value="UXD21590.1"/>
    <property type="molecule type" value="Genomic_DNA"/>
</dbReference>
<dbReference type="InterPro" id="IPR022828">
    <property type="entry name" value="Thi4_prok"/>
</dbReference>
<evidence type="ECO:0000256" key="6">
    <source>
        <dbReference type="HAMAP-Rule" id="MF_00304"/>
    </source>
</evidence>
<keyword evidence="8" id="KW-1185">Reference proteome</keyword>
<sequence length="264" mass="28284">MFDEASITKAIIERSSKELMEIARGVDVIIVGAGPAGLTAAHYLAKGGLRTVIFERRVSMGGGIAGGGSLFHKVVVEDADLEGYNPKEIAEELGVPLEKYDEEFYITDAAALVAKLSNAAVDAGAKIIMGVHVEDLIYRVEDGVTKVRGVVALWSPIYISGLHVDPIFFMSKAVVDATGHDAEVLKVASEKLPNVNFKVSREYGAWASEGERMVVKYTGKILDGLYAAGMSVASFYRLPRMGPIFGGMLASGKKLAETLLSELK</sequence>
<feature type="binding site" evidence="6">
    <location>
        <begin position="163"/>
        <end position="165"/>
    </location>
    <ligand>
        <name>NAD(+)</name>
        <dbReference type="ChEBI" id="CHEBI:57540"/>
        <note>ligand shared between two adjacent protomers</note>
    </ligand>
</feature>
<comment type="catalytic activity">
    <reaction evidence="6">
        <text>hydrogen sulfide + glycine + NAD(+) = ADP-5-ethyl-4-methylthiazole-2-carboxylate + nicotinamide + 3 H2O + H(+)</text>
        <dbReference type="Rhea" id="RHEA:55704"/>
        <dbReference type="ChEBI" id="CHEBI:15377"/>
        <dbReference type="ChEBI" id="CHEBI:15378"/>
        <dbReference type="ChEBI" id="CHEBI:17154"/>
        <dbReference type="ChEBI" id="CHEBI:29919"/>
        <dbReference type="ChEBI" id="CHEBI:57305"/>
        <dbReference type="ChEBI" id="CHEBI:57540"/>
        <dbReference type="ChEBI" id="CHEBI:139151"/>
        <dbReference type="EC" id="2.4.2.59"/>
    </reaction>
</comment>
<comment type="similarity">
    <text evidence="6">Belongs to the THI4 family.</text>
</comment>
<evidence type="ECO:0000256" key="3">
    <source>
        <dbReference type="ARBA" id="ARBA00022977"/>
    </source>
</evidence>